<sequence>MQHSRFHLESLKVPDLKALCKEFKITGYSKLKRSELIEKIFQATSKPGAAGPPLQNAPSSRIAHFDQLATRPPQTPGQSFGVSNTPLLNDDTPSTVQSTLLGTPSETCLPKLDSSFGLAVAAEPFAGDALTSSSAVCGNNLDLLSMHFDRSAPTAPANHAYNMPSSSTLIPGQRNVTATDAAVSLKDAVAMQREKKRKAGESLSAKITSQKGKKAARLVDPNSNKAVSHASPPTLGNALQLANMTPVALEDTARMPNGTIREVVGFSFSTRSLQTLAAFESPLQTSTLYTASSSTSLDSHPSATSKVVTNVTLPPNYRNMASSDLGGLTTGYNLAIPAAYSNSSVTSSMSGDSTSTSKPIAGHSGSGNGGRKIGEANAETSAIMQNPGKKTTTTAIKPVRRGNPKMVRLKQSIIPVKGDAVIQSSTAAPTPSCSLPRGPLGTAPLSTSEHIKIGYHKNKDSVKMGNISNFAAPTPNSRPSSSTLTRSLLPSLSEEEPLLFRPGNTSTSDTLSNPRSTARTELTARMTKSWLSRFYQQLENARSDAMNRASNISSGSRAPAGLPGMSADFVCSATTTAEQFNVAVTFVIARIHTLIQGDDWIGLIKEEDIEEVTEIGGGVWEVSTRLQVIDDAARSIGDSRTIKTRKCIYTVIGETGEVIERSEASDSALRADWRSYIAAVRNDDTIALLDYFLLPKPRK</sequence>
<evidence type="ECO:0000313" key="1">
    <source>
        <dbReference type="EMBL" id="KAJ9119267.1"/>
    </source>
</evidence>
<dbReference type="EMBL" id="JASBWV010000025">
    <property type="protein sequence ID" value="KAJ9119267.1"/>
    <property type="molecule type" value="Genomic_DNA"/>
</dbReference>
<dbReference type="Proteomes" id="UP001234202">
    <property type="component" value="Unassembled WGS sequence"/>
</dbReference>
<protein>
    <submittedName>
        <fullName evidence="1">Uncharacterized protein</fullName>
    </submittedName>
</protein>
<name>A0ACC2X924_9TREE</name>
<accession>A0ACC2X924</accession>
<reference evidence="1" key="1">
    <citation type="submission" date="2023-04" db="EMBL/GenBank/DDBJ databases">
        <title>Draft Genome sequencing of Naganishia species isolated from polar environments using Oxford Nanopore Technology.</title>
        <authorList>
            <person name="Leo P."/>
            <person name="Venkateswaran K."/>
        </authorList>
    </citation>
    <scope>NUCLEOTIDE SEQUENCE</scope>
    <source>
        <strain evidence="1">DBVPG 5303</strain>
    </source>
</reference>
<keyword evidence="2" id="KW-1185">Reference proteome</keyword>
<organism evidence="1 2">
    <name type="scientific">Naganishia onofrii</name>
    <dbReference type="NCBI Taxonomy" id="1851511"/>
    <lineage>
        <taxon>Eukaryota</taxon>
        <taxon>Fungi</taxon>
        <taxon>Dikarya</taxon>
        <taxon>Basidiomycota</taxon>
        <taxon>Agaricomycotina</taxon>
        <taxon>Tremellomycetes</taxon>
        <taxon>Filobasidiales</taxon>
        <taxon>Filobasidiaceae</taxon>
        <taxon>Naganishia</taxon>
    </lineage>
</organism>
<comment type="caution">
    <text evidence="1">The sequence shown here is derived from an EMBL/GenBank/DDBJ whole genome shotgun (WGS) entry which is preliminary data.</text>
</comment>
<evidence type="ECO:0000313" key="2">
    <source>
        <dbReference type="Proteomes" id="UP001234202"/>
    </source>
</evidence>
<proteinExistence type="predicted"/>
<gene>
    <name evidence="1" type="ORF">QFC24_005738</name>
</gene>